<feature type="domain" description="TACO1/YebC-like N-terminal" evidence="4">
    <location>
        <begin position="42"/>
        <end position="112"/>
    </location>
</feature>
<dbReference type="GO" id="GO:0005739">
    <property type="term" value="C:mitochondrion"/>
    <property type="evidence" value="ECO:0007669"/>
    <property type="project" value="UniProtKB-SubCell"/>
</dbReference>
<dbReference type="AlphaFoldDB" id="A0AAU9WWK3"/>
<dbReference type="InterPro" id="IPR017856">
    <property type="entry name" value="Integrase-like_N"/>
</dbReference>
<dbReference type="InterPro" id="IPR002876">
    <property type="entry name" value="Transcrip_reg_TACO1-like"/>
</dbReference>
<dbReference type="Gene3D" id="1.10.10.200">
    <property type="match status" value="1"/>
</dbReference>
<evidence type="ECO:0000256" key="1">
    <source>
        <dbReference type="ARBA" id="ARBA00004173"/>
    </source>
</evidence>
<dbReference type="EMBL" id="CALNXJ010000022">
    <property type="protein sequence ID" value="CAH3127564.1"/>
    <property type="molecule type" value="Genomic_DNA"/>
</dbReference>
<reference evidence="5 6" key="1">
    <citation type="submission" date="2022-05" db="EMBL/GenBank/DDBJ databases">
        <authorList>
            <consortium name="Genoscope - CEA"/>
            <person name="William W."/>
        </authorList>
    </citation>
    <scope>NUCLEOTIDE SEQUENCE [LARGE SCALE GENOMIC DNA]</scope>
</reference>
<comment type="similarity">
    <text evidence="2">Belongs to the TACO1 family.</text>
</comment>
<dbReference type="Gene3D" id="3.30.70.980">
    <property type="match status" value="2"/>
</dbReference>
<evidence type="ECO:0000313" key="5">
    <source>
        <dbReference type="EMBL" id="CAH3127564.1"/>
    </source>
</evidence>
<organism evidence="5 6">
    <name type="scientific">Pocillopora meandrina</name>
    <dbReference type="NCBI Taxonomy" id="46732"/>
    <lineage>
        <taxon>Eukaryota</taxon>
        <taxon>Metazoa</taxon>
        <taxon>Cnidaria</taxon>
        <taxon>Anthozoa</taxon>
        <taxon>Hexacorallia</taxon>
        <taxon>Scleractinia</taxon>
        <taxon>Astrocoeniina</taxon>
        <taxon>Pocilloporidae</taxon>
        <taxon>Pocillopora</taxon>
    </lineage>
</organism>
<dbReference type="InterPro" id="IPR026564">
    <property type="entry name" value="Transcrip_reg_TACO1-like_dom3"/>
</dbReference>
<evidence type="ECO:0000256" key="2">
    <source>
        <dbReference type="ARBA" id="ARBA00008724"/>
    </source>
</evidence>
<protein>
    <recommendedName>
        <fullName evidence="7">Translational activator of cytochrome c oxidase 1</fullName>
    </recommendedName>
</protein>
<proteinExistence type="inferred from homology"/>
<evidence type="ECO:0008006" key="7">
    <source>
        <dbReference type="Google" id="ProtNLM"/>
    </source>
</evidence>
<accession>A0AAU9WWK3</accession>
<dbReference type="InterPro" id="IPR029072">
    <property type="entry name" value="YebC-like"/>
</dbReference>
<dbReference type="Proteomes" id="UP001159428">
    <property type="component" value="Unassembled WGS sequence"/>
</dbReference>
<evidence type="ECO:0000313" key="6">
    <source>
        <dbReference type="Proteomes" id="UP001159428"/>
    </source>
</evidence>
<gene>
    <name evidence="5" type="ORF">PMEA_00012638</name>
</gene>
<dbReference type="InterPro" id="IPR048300">
    <property type="entry name" value="TACO1_YebC-like_2nd/3rd_dom"/>
</dbReference>
<keyword evidence="6" id="KW-1185">Reference proteome</keyword>
<dbReference type="InterPro" id="IPR049083">
    <property type="entry name" value="TACO1_YebC_N"/>
</dbReference>
<evidence type="ECO:0000259" key="4">
    <source>
        <dbReference type="Pfam" id="PF20772"/>
    </source>
</evidence>
<comment type="subcellular location">
    <subcellularLocation>
        <location evidence="1">Mitochondrion</location>
    </subcellularLocation>
</comment>
<evidence type="ECO:0000259" key="3">
    <source>
        <dbReference type="Pfam" id="PF01709"/>
    </source>
</evidence>
<dbReference type="Pfam" id="PF01709">
    <property type="entry name" value="Transcrip_reg"/>
    <property type="match status" value="1"/>
</dbReference>
<dbReference type="PANTHER" id="PTHR12532:SF0">
    <property type="entry name" value="TRANSLATIONAL ACTIVATOR OF CYTOCHROME C OXIDASE 1"/>
    <property type="match status" value="1"/>
</dbReference>
<comment type="caution">
    <text evidence="5">The sequence shown here is derived from an EMBL/GenBank/DDBJ whole genome shotgun (WGS) entry which is preliminary data.</text>
</comment>
<feature type="domain" description="TACO1/YebC-like second and third" evidence="3">
    <location>
        <begin position="119"/>
        <end position="293"/>
    </location>
</feature>
<dbReference type="PANTHER" id="PTHR12532">
    <property type="entry name" value="TRANSLATIONAL ACTIVATOR OF CYTOCHROME C OXIDASE 1"/>
    <property type="match status" value="1"/>
</dbReference>
<name>A0AAU9WWK3_9CNID</name>
<dbReference type="SUPFAM" id="SSF75625">
    <property type="entry name" value="YebC-like"/>
    <property type="match status" value="1"/>
</dbReference>
<dbReference type="FunFam" id="1.10.10.200:FF:000002">
    <property type="entry name" value="Probable transcriptional regulatory protein CLM62_37755"/>
    <property type="match status" value="1"/>
</dbReference>
<dbReference type="Pfam" id="PF20772">
    <property type="entry name" value="TACO1_YebC_N"/>
    <property type="match status" value="1"/>
</dbReference>
<sequence length="307" mass="35113">MAATVTRNPCFVRGLSAFVWQCRPPNTTLSLSKTQLRWKGHSEWQNRKYKKAHIDFARSKEFGKLSLEIITAVRENGQDVRMNPRLEKLVEKARLISMPKNTIDKAIKTGAGTKDNPFETVFLEIKGPGGCGLLVQLLTTNKVKAKYEMNRILRRKGGVSKEAGSVPFLYDHKGTITIEDFLFTEEKRKLPDYPDNESIERAEEIAIECGAENLFFSESENGTKNIKFICALEDVKQVYNDLSNRFPDRFLSSEQEYLPRKLVSLSEEPLQQAKILIDSLEEHLDVVRVYDNIKEFPSHTCKLFCST</sequence>
<dbReference type="HAMAP" id="MF_00693">
    <property type="entry name" value="Transcrip_reg_TACO1"/>
    <property type="match status" value="1"/>
</dbReference>